<keyword evidence="5 9" id="KW-0997">Cell inner membrane</keyword>
<evidence type="ECO:0000256" key="1">
    <source>
        <dbReference type="ARBA" id="ARBA00004377"/>
    </source>
</evidence>
<dbReference type="InterPro" id="IPR058982">
    <property type="entry name" value="Beta-barrel_AprE"/>
</dbReference>
<keyword evidence="4 9" id="KW-1003">Cell membrane</keyword>
<protein>
    <recommendedName>
        <fullName evidence="9">Membrane fusion protein (MFP) family protein</fullName>
    </recommendedName>
</protein>
<keyword evidence="8 9" id="KW-0472">Membrane</keyword>
<evidence type="ECO:0000256" key="4">
    <source>
        <dbReference type="ARBA" id="ARBA00022475"/>
    </source>
</evidence>
<keyword evidence="14" id="KW-1185">Reference proteome</keyword>
<feature type="domain" description="AprE-like long alpha-helical hairpin" evidence="11">
    <location>
        <begin position="86"/>
        <end position="268"/>
    </location>
</feature>
<comment type="similarity">
    <text evidence="2 9">Belongs to the membrane fusion protein (MFP) (TC 8.A.1) family.</text>
</comment>
<evidence type="ECO:0000313" key="14">
    <source>
        <dbReference type="Proteomes" id="UP000600877"/>
    </source>
</evidence>
<feature type="domain" description="AprE-like beta-barrel" evidence="12">
    <location>
        <begin position="318"/>
        <end position="406"/>
    </location>
</feature>
<proteinExistence type="inferred from homology"/>
<evidence type="ECO:0000256" key="8">
    <source>
        <dbReference type="ARBA" id="ARBA00023136"/>
    </source>
</evidence>
<evidence type="ECO:0000256" key="7">
    <source>
        <dbReference type="ARBA" id="ARBA00022989"/>
    </source>
</evidence>
<dbReference type="Pfam" id="PF26002">
    <property type="entry name" value="Beta-barrel_AprE"/>
    <property type="match status" value="1"/>
</dbReference>
<dbReference type="PANTHER" id="PTHR30386">
    <property type="entry name" value="MEMBRANE FUSION SUBUNIT OF EMRAB-TOLC MULTIDRUG EFFLUX PUMP"/>
    <property type="match status" value="1"/>
</dbReference>
<feature type="coiled-coil region" evidence="10">
    <location>
        <begin position="226"/>
        <end position="268"/>
    </location>
</feature>
<sequence length="429" mass="47303">MHSELTSIKRRGTLVVVAAFIFAGAWLALAPISKTVTASGMLKVSEYRKVIRHPNIATVTAVHVRDGEHVRSGQRLLSLENSQQLANLNSLATELLAEQAKIARLQAEISGKPVLVFDVPLLTAAKQDDSIAKILNQETLLFKSRMALQLSMQQNLRDSLQAVSLEIQSLNSKLTASQQSRIIAEHDLANFRRLKEENFFSEAKVNEQRRVVNDYIARQQEVYADIAQARQRQAQHRTQLAEVQDNFISSSAAELKEASTRLATLQARNLPTNQLLKDTTILSPVNGTVMGLKVHTTGSAIGGLDPLLEIVPDSQMMSIDARLDVNSIQHIALNQQAEIRFPALPIKSTPLLKGQVTYIASDATVDPNTGEAYYAIKVSPLLDATNRSLHASFRPGMLAEIYIQTGSSTPLQYLMEPIRDAVPKAFRES</sequence>
<name>A0ABQ2YZT8_9NEIS</name>
<accession>A0ABQ2YZT8</accession>
<gene>
    <name evidence="13" type="ORF">GCM10011290_29130</name>
</gene>
<evidence type="ECO:0000256" key="2">
    <source>
        <dbReference type="ARBA" id="ARBA00009477"/>
    </source>
</evidence>
<keyword evidence="10" id="KW-0175">Coiled coil</keyword>
<dbReference type="InterPro" id="IPR058781">
    <property type="entry name" value="HH_AprE-like"/>
</dbReference>
<keyword evidence="3 9" id="KW-0813">Transport</keyword>
<evidence type="ECO:0000256" key="3">
    <source>
        <dbReference type="ARBA" id="ARBA00022448"/>
    </source>
</evidence>
<evidence type="ECO:0000256" key="10">
    <source>
        <dbReference type="SAM" id="Coils"/>
    </source>
</evidence>
<dbReference type="PRINTS" id="PR01490">
    <property type="entry name" value="RTXTOXIND"/>
</dbReference>
<dbReference type="RefSeq" id="WP_189375276.1">
    <property type="nucleotide sequence ID" value="NZ_BMYW01000012.1"/>
</dbReference>
<dbReference type="NCBIfam" id="TIGR01843">
    <property type="entry name" value="type_I_hlyD"/>
    <property type="match status" value="1"/>
</dbReference>
<evidence type="ECO:0000256" key="5">
    <source>
        <dbReference type="ARBA" id="ARBA00022519"/>
    </source>
</evidence>
<comment type="caution">
    <text evidence="13">The sequence shown here is derived from an EMBL/GenBank/DDBJ whole genome shotgun (WGS) entry which is preliminary data.</text>
</comment>
<comment type="subcellular location">
    <subcellularLocation>
        <location evidence="1 9">Cell inner membrane</location>
        <topology evidence="1 9">Single-pass membrane protein</topology>
    </subcellularLocation>
</comment>
<dbReference type="InterPro" id="IPR010129">
    <property type="entry name" value="T1SS_HlyD"/>
</dbReference>
<dbReference type="Gene3D" id="2.40.30.170">
    <property type="match status" value="1"/>
</dbReference>
<dbReference type="Proteomes" id="UP000600877">
    <property type="component" value="Unassembled WGS sequence"/>
</dbReference>
<keyword evidence="6 9" id="KW-0812">Transmembrane</keyword>
<dbReference type="Pfam" id="PF25994">
    <property type="entry name" value="HH_AprE"/>
    <property type="match status" value="1"/>
</dbReference>
<keyword evidence="7 9" id="KW-1133">Transmembrane helix</keyword>
<organism evidence="13 14">
    <name type="scientific">Vogesella alkaliphila</name>
    <dbReference type="NCBI Taxonomy" id="1193621"/>
    <lineage>
        <taxon>Bacteria</taxon>
        <taxon>Pseudomonadati</taxon>
        <taxon>Pseudomonadota</taxon>
        <taxon>Betaproteobacteria</taxon>
        <taxon>Neisseriales</taxon>
        <taxon>Chromobacteriaceae</taxon>
        <taxon>Vogesella</taxon>
    </lineage>
</organism>
<dbReference type="Gene3D" id="2.40.50.100">
    <property type="match status" value="1"/>
</dbReference>
<dbReference type="InterPro" id="IPR050739">
    <property type="entry name" value="MFP"/>
</dbReference>
<reference evidence="14" key="1">
    <citation type="journal article" date="2019" name="Int. J. Syst. Evol. Microbiol.">
        <title>The Global Catalogue of Microorganisms (GCM) 10K type strain sequencing project: providing services to taxonomists for standard genome sequencing and annotation.</title>
        <authorList>
            <consortium name="The Broad Institute Genomics Platform"/>
            <consortium name="The Broad Institute Genome Sequencing Center for Infectious Disease"/>
            <person name="Wu L."/>
            <person name="Ma J."/>
        </authorList>
    </citation>
    <scope>NUCLEOTIDE SEQUENCE [LARGE SCALE GENOMIC DNA]</scope>
    <source>
        <strain evidence="14">KCTC 32041</strain>
    </source>
</reference>
<dbReference type="EMBL" id="BMYW01000012">
    <property type="protein sequence ID" value="GGX99289.1"/>
    <property type="molecule type" value="Genomic_DNA"/>
</dbReference>
<evidence type="ECO:0000256" key="6">
    <source>
        <dbReference type="ARBA" id="ARBA00022692"/>
    </source>
</evidence>
<feature type="transmembrane region" description="Helical" evidence="9">
    <location>
        <begin position="12"/>
        <end position="32"/>
    </location>
</feature>
<dbReference type="PANTHER" id="PTHR30386:SF17">
    <property type="entry name" value="ALKALINE PROTEASE SECRETION PROTEIN APRE"/>
    <property type="match status" value="1"/>
</dbReference>
<evidence type="ECO:0000256" key="9">
    <source>
        <dbReference type="RuleBase" id="RU365093"/>
    </source>
</evidence>
<evidence type="ECO:0000313" key="13">
    <source>
        <dbReference type="EMBL" id="GGX99289.1"/>
    </source>
</evidence>
<evidence type="ECO:0000259" key="12">
    <source>
        <dbReference type="Pfam" id="PF26002"/>
    </source>
</evidence>
<evidence type="ECO:0000259" key="11">
    <source>
        <dbReference type="Pfam" id="PF25994"/>
    </source>
</evidence>